<name>A0A183B9N0_9TREM</name>
<accession>A0A183B9N0</accession>
<gene>
    <name evidence="1" type="ORF">ECPE_LOCUS15915</name>
</gene>
<dbReference type="WBParaSite" id="ECPE_0001595501-mRNA-1">
    <property type="protein sequence ID" value="ECPE_0001595501-mRNA-1"/>
    <property type="gene ID" value="ECPE_0001595501"/>
</dbReference>
<dbReference type="OrthoDB" id="9390935at2759"/>
<dbReference type="Proteomes" id="UP000272942">
    <property type="component" value="Unassembled WGS sequence"/>
</dbReference>
<proteinExistence type="predicted"/>
<sequence>MENYRPVSLTGVLCNALEQIIGTHLCEHRTQHRLLSAAQHAFLKGKSCLSNLLHLLDEVKARLDEGKEVEESIGPVEGLGSTPTMDNLAPAMVVGQGCIRRLEYMRPHSPPG</sequence>
<reference evidence="1 2" key="2">
    <citation type="submission" date="2018-11" db="EMBL/GenBank/DDBJ databases">
        <authorList>
            <consortium name="Pathogen Informatics"/>
        </authorList>
    </citation>
    <scope>NUCLEOTIDE SEQUENCE [LARGE SCALE GENOMIC DNA]</scope>
    <source>
        <strain evidence="1 2">Egypt</strain>
    </source>
</reference>
<protein>
    <submittedName>
        <fullName evidence="3">Reverse transcriptase domain-containing protein</fullName>
    </submittedName>
</protein>
<dbReference type="AlphaFoldDB" id="A0A183B9N0"/>
<keyword evidence="2" id="KW-1185">Reference proteome</keyword>
<organism evidence="3">
    <name type="scientific">Echinostoma caproni</name>
    <dbReference type="NCBI Taxonomy" id="27848"/>
    <lineage>
        <taxon>Eukaryota</taxon>
        <taxon>Metazoa</taxon>
        <taxon>Spiralia</taxon>
        <taxon>Lophotrochozoa</taxon>
        <taxon>Platyhelminthes</taxon>
        <taxon>Trematoda</taxon>
        <taxon>Digenea</taxon>
        <taxon>Plagiorchiida</taxon>
        <taxon>Echinostomata</taxon>
        <taxon>Echinostomatoidea</taxon>
        <taxon>Echinostomatidae</taxon>
        <taxon>Echinostoma</taxon>
    </lineage>
</organism>
<evidence type="ECO:0000313" key="3">
    <source>
        <dbReference type="WBParaSite" id="ECPE_0001595501-mRNA-1"/>
    </source>
</evidence>
<reference evidence="3" key="1">
    <citation type="submission" date="2016-06" db="UniProtKB">
        <authorList>
            <consortium name="WormBaseParasite"/>
        </authorList>
    </citation>
    <scope>IDENTIFICATION</scope>
</reference>
<evidence type="ECO:0000313" key="1">
    <source>
        <dbReference type="EMBL" id="VDP93187.1"/>
    </source>
</evidence>
<dbReference type="EMBL" id="UZAN01062290">
    <property type="protein sequence ID" value="VDP93187.1"/>
    <property type="molecule type" value="Genomic_DNA"/>
</dbReference>
<evidence type="ECO:0000313" key="2">
    <source>
        <dbReference type="Proteomes" id="UP000272942"/>
    </source>
</evidence>